<dbReference type="SUPFAM" id="SSF116734">
    <property type="entry name" value="DNA methylase specificity domain"/>
    <property type="match status" value="1"/>
</dbReference>
<keyword evidence="6" id="KW-1185">Reference proteome</keyword>
<dbReference type="GO" id="GO:0009307">
    <property type="term" value="P:DNA restriction-modification system"/>
    <property type="evidence" value="ECO:0007669"/>
    <property type="project" value="UniProtKB-KW"/>
</dbReference>
<dbReference type="Proteomes" id="UP000567246">
    <property type="component" value="Unassembled WGS sequence"/>
</dbReference>
<feature type="domain" description="Type I restriction modification DNA specificity" evidence="4">
    <location>
        <begin position="192"/>
        <end position="299"/>
    </location>
</feature>
<dbReference type="InterPro" id="IPR044946">
    <property type="entry name" value="Restrct_endonuc_typeI_TRD_sf"/>
</dbReference>
<comment type="similarity">
    <text evidence="1">Belongs to the type-I restriction system S methylase family.</text>
</comment>
<dbReference type="AlphaFoldDB" id="A0A4Y8ZLW7"/>
<gene>
    <name evidence="5" type="ORF">HDA33_001228</name>
</gene>
<protein>
    <recommendedName>
        <fullName evidence="4">Type I restriction modification DNA specificity domain-containing protein</fullName>
    </recommendedName>
</protein>
<sequence>MNLNTSDWVGFVIGDLFDRFERGKANQTKLEDGSDLFYAGAKRGDNGVMRYCAYDEDLVSAGNCIVFISNGEGSVGYANYMDTDFVASADLILGHANWMTPEIGLFLATVFSLERPKYSFGRKWGRFLKDTVVKLPAQRDGNGVLVVDPDSTYSEDGYIPDWQYMTGFVRSLNHKPLTTRNTDSPLKLGTGDWEFFLLKDLCSIDMGNKMDFSAMGTDYPEVNFVGRSAENNGVMGVVDLVEGVTPYPAGALTVALGGSLGSTFLHEQPFYTSQNVSVLRFNNDEVSTYARLFLASMIEFESRFKYFPFGRELNKYIRTVFGFDLPIKRDENGEPVADPTKQYHADGFTPDWQFMEDYIKSLPYGDRIPEIESEEDGGDQP</sequence>
<dbReference type="RefSeq" id="WP_184171900.1">
    <property type="nucleotide sequence ID" value="NZ_BAABAG010000007.1"/>
</dbReference>
<evidence type="ECO:0000256" key="2">
    <source>
        <dbReference type="ARBA" id="ARBA00022747"/>
    </source>
</evidence>
<evidence type="ECO:0000256" key="1">
    <source>
        <dbReference type="ARBA" id="ARBA00010923"/>
    </source>
</evidence>
<evidence type="ECO:0000259" key="4">
    <source>
        <dbReference type="Pfam" id="PF01420"/>
    </source>
</evidence>
<evidence type="ECO:0000256" key="3">
    <source>
        <dbReference type="ARBA" id="ARBA00023125"/>
    </source>
</evidence>
<keyword evidence="3" id="KW-0238">DNA-binding</keyword>
<reference evidence="5 6" key="1">
    <citation type="submission" date="2020-08" db="EMBL/GenBank/DDBJ databases">
        <title>Sequencing the genomes of 1000 actinobacteria strains.</title>
        <authorList>
            <person name="Klenk H.-P."/>
        </authorList>
    </citation>
    <scope>NUCLEOTIDE SEQUENCE [LARGE SCALE GENOMIC DNA]</scope>
    <source>
        <strain evidence="5 6">DSM 17945</strain>
    </source>
</reference>
<dbReference type="Pfam" id="PF01420">
    <property type="entry name" value="Methylase_S"/>
    <property type="match status" value="1"/>
</dbReference>
<dbReference type="GO" id="GO:0003677">
    <property type="term" value="F:DNA binding"/>
    <property type="evidence" value="ECO:0007669"/>
    <property type="project" value="UniProtKB-KW"/>
</dbReference>
<evidence type="ECO:0000313" key="6">
    <source>
        <dbReference type="Proteomes" id="UP000567246"/>
    </source>
</evidence>
<evidence type="ECO:0000313" key="5">
    <source>
        <dbReference type="EMBL" id="MBB5848664.1"/>
    </source>
</evidence>
<accession>A0A4Y8ZLW7</accession>
<dbReference type="InterPro" id="IPR000055">
    <property type="entry name" value="Restrct_endonuc_typeI_TRD"/>
</dbReference>
<name>A0A4Y8ZLW7_9MICC</name>
<proteinExistence type="inferred from homology"/>
<dbReference type="Gene3D" id="3.90.220.20">
    <property type="entry name" value="DNA methylase specificity domains"/>
    <property type="match status" value="2"/>
</dbReference>
<organism evidence="5 6">
    <name type="scientific">Micrococcus endophyticus</name>
    <dbReference type="NCBI Taxonomy" id="455343"/>
    <lineage>
        <taxon>Bacteria</taxon>
        <taxon>Bacillati</taxon>
        <taxon>Actinomycetota</taxon>
        <taxon>Actinomycetes</taxon>
        <taxon>Micrococcales</taxon>
        <taxon>Micrococcaceae</taxon>
        <taxon>Micrococcus</taxon>
    </lineage>
</organism>
<keyword evidence="2" id="KW-0680">Restriction system</keyword>
<comment type="caution">
    <text evidence="5">The sequence shown here is derived from an EMBL/GenBank/DDBJ whole genome shotgun (WGS) entry which is preliminary data.</text>
</comment>
<dbReference type="EMBL" id="JACHMW010000001">
    <property type="protein sequence ID" value="MBB5848664.1"/>
    <property type="molecule type" value="Genomic_DNA"/>
</dbReference>